<accession>A0AA50AFA8</accession>
<evidence type="ECO:0000256" key="3">
    <source>
        <dbReference type="ARBA" id="ARBA00022692"/>
    </source>
</evidence>
<evidence type="ECO:0000313" key="11">
    <source>
        <dbReference type="EMBL" id="WLN44341.1"/>
    </source>
</evidence>
<feature type="binding site" evidence="6">
    <location>
        <position position="483"/>
    </location>
    <ligand>
        <name>Na(+)</name>
        <dbReference type="ChEBI" id="CHEBI:29101"/>
        <label>1</label>
    </ligand>
</feature>
<dbReference type="InterPro" id="IPR000175">
    <property type="entry name" value="Na/ntran_symport"/>
</dbReference>
<keyword evidence="4 10" id="KW-1133">Transmembrane helix</keyword>
<feature type="binding site" evidence="6">
    <location>
        <position position="141"/>
    </location>
    <ligand>
        <name>Na(+)</name>
        <dbReference type="ChEBI" id="CHEBI:29101"/>
        <label>1</label>
    </ligand>
</feature>
<feature type="transmembrane region" description="Helical" evidence="10">
    <location>
        <begin position="163"/>
        <end position="184"/>
    </location>
</feature>
<dbReference type="GO" id="GO:0051378">
    <property type="term" value="F:serotonin binding"/>
    <property type="evidence" value="ECO:0007669"/>
    <property type="project" value="TreeGrafter"/>
</dbReference>
<dbReference type="Pfam" id="PF00209">
    <property type="entry name" value="SNF"/>
    <property type="match status" value="1"/>
</dbReference>
<dbReference type="SUPFAM" id="SSF161070">
    <property type="entry name" value="SNF-like"/>
    <property type="match status" value="1"/>
</dbReference>
<dbReference type="GO" id="GO:0005886">
    <property type="term" value="C:plasma membrane"/>
    <property type="evidence" value="ECO:0007669"/>
    <property type="project" value="TreeGrafter"/>
</dbReference>
<feature type="transmembrane region" description="Helical" evidence="10">
    <location>
        <begin position="407"/>
        <end position="431"/>
    </location>
</feature>
<dbReference type="GO" id="GO:0005335">
    <property type="term" value="F:serotonin:sodium:chloride symporter activity"/>
    <property type="evidence" value="ECO:0007669"/>
    <property type="project" value="TreeGrafter"/>
</dbReference>
<dbReference type="EMBL" id="OQ971967">
    <property type="protein sequence ID" value="WLN44341.1"/>
    <property type="molecule type" value="mRNA"/>
</dbReference>
<feature type="transmembrane region" description="Helical" evidence="10">
    <location>
        <begin position="196"/>
        <end position="218"/>
    </location>
</feature>
<comment type="similarity">
    <text evidence="8">Belongs to the sodium:neurotransmitter symporter (SNF) (TC 2.A.22) family.</text>
</comment>
<feature type="transmembrane region" description="Helical" evidence="10">
    <location>
        <begin position="620"/>
        <end position="642"/>
    </location>
</feature>
<feature type="region of interest" description="Disordered" evidence="9">
    <location>
        <begin position="670"/>
        <end position="693"/>
    </location>
</feature>
<keyword evidence="6" id="KW-0479">Metal-binding</keyword>
<dbReference type="GO" id="GO:0098793">
    <property type="term" value="C:presynapse"/>
    <property type="evidence" value="ECO:0007669"/>
    <property type="project" value="GOC"/>
</dbReference>
<feature type="transmembrane region" description="Helical" evidence="10">
    <location>
        <begin position="366"/>
        <end position="387"/>
    </location>
</feature>
<evidence type="ECO:0000256" key="8">
    <source>
        <dbReference type="RuleBase" id="RU003732"/>
    </source>
</evidence>
<proteinExistence type="evidence at transcript level"/>
<name>A0AA50AFA8_9BIVA</name>
<feature type="binding site" evidence="6">
    <location>
        <position position="479"/>
    </location>
    <ligand>
        <name>Na(+)</name>
        <dbReference type="ChEBI" id="CHEBI:29101"/>
        <label>1</label>
    </ligand>
</feature>
<keyword evidence="5 10" id="KW-0472">Membrane</keyword>
<reference evidence="11" key="1">
    <citation type="submission" date="2023-05" db="EMBL/GenBank/DDBJ databases">
        <authorList>
            <person name="Wang S.S."/>
        </authorList>
    </citation>
    <scope>NUCLEOTIDE SEQUENCE</scope>
    <source>
        <strain evidence="11">SLC6</strain>
    </source>
</reference>
<evidence type="ECO:0000256" key="2">
    <source>
        <dbReference type="ARBA" id="ARBA00022448"/>
    </source>
</evidence>
<feature type="binding site" evidence="6">
    <location>
        <position position="382"/>
    </location>
    <ligand>
        <name>Na(+)</name>
        <dbReference type="ChEBI" id="CHEBI:29101"/>
        <label>1</label>
    </ligand>
</feature>
<evidence type="ECO:0000256" key="6">
    <source>
        <dbReference type="PIRSR" id="PIRSR600175-1"/>
    </source>
</evidence>
<feature type="transmembrane region" description="Helical" evidence="10">
    <location>
        <begin position="508"/>
        <end position="528"/>
    </location>
</feature>
<comment type="subcellular location">
    <subcellularLocation>
        <location evidence="1">Membrane</location>
        <topology evidence="1">Multi-pass membrane protein</topology>
    </subcellularLocation>
</comment>
<feature type="compositionally biased region" description="Polar residues" evidence="9">
    <location>
        <begin position="675"/>
        <end position="686"/>
    </location>
</feature>
<evidence type="ECO:0000256" key="5">
    <source>
        <dbReference type="ARBA" id="ARBA00023136"/>
    </source>
</evidence>
<dbReference type="PROSITE" id="PS00610">
    <property type="entry name" value="NA_NEUROTRAN_SYMP_1"/>
    <property type="match status" value="1"/>
</dbReference>
<evidence type="ECO:0000256" key="4">
    <source>
        <dbReference type="ARBA" id="ARBA00022989"/>
    </source>
</evidence>
<feature type="transmembrane region" description="Helical" evidence="10">
    <location>
        <begin position="443"/>
        <end position="460"/>
    </location>
</feature>
<feature type="disulfide bond" evidence="7">
    <location>
        <begin position="245"/>
        <end position="254"/>
    </location>
</feature>
<feature type="binding site" evidence="6">
    <location>
        <position position="146"/>
    </location>
    <ligand>
        <name>Na(+)</name>
        <dbReference type="ChEBI" id="CHEBI:29101"/>
        <label>1</label>
    </ligand>
</feature>
<feature type="binding site" evidence="6">
    <location>
        <position position="142"/>
    </location>
    <ligand>
        <name>Na(+)</name>
        <dbReference type="ChEBI" id="CHEBI:29101"/>
        <label>1</label>
    </ligand>
</feature>
<protein>
    <recommendedName>
        <fullName evidence="8">Transporter</fullName>
    </recommendedName>
</protein>
<organism evidence="11">
    <name type="scientific">Sinonovacula rivularis</name>
    <dbReference type="NCBI Taxonomy" id="489091"/>
    <lineage>
        <taxon>Eukaryota</taxon>
        <taxon>Metazoa</taxon>
        <taxon>Spiralia</taxon>
        <taxon>Lophotrochozoa</taxon>
        <taxon>Mollusca</taxon>
        <taxon>Bivalvia</taxon>
        <taxon>Autobranchia</taxon>
        <taxon>Heteroconchia</taxon>
        <taxon>Euheterodonta</taxon>
        <taxon>Imparidentia</taxon>
        <taxon>Neoheterodontei</taxon>
        <taxon>Cardiida</taxon>
        <taxon>Tellinoidea</taxon>
        <taxon>Solecurtidae</taxon>
        <taxon>Sinonovacula</taxon>
    </lineage>
</organism>
<dbReference type="NCBIfam" id="NF037979">
    <property type="entry name" value="Na_transp"/>
    <property type="match status" value="1"/>
</dbReference>
<dbReference type="AlphaFoldDB" id="A0AA50AFA8"/>
<sequence length="693" mass="76992">MSTNCPRVPPPSYDNIIANGDVMGGYKTDDSEEEKDVEKIVTIGTIRDESNHGTESPTCHDSVDRSPIVFRSRDFDELQTTDPLLPRNGDIELSLKGDSAIVTYEYDLPRPSRAQGTPEASPERETWGKKLDFLLSVIGFAVDLGNVWRFPYICFKNGGGAFLVPYFLMLIFLGLPLFYMELALGQYHKCGALKIWANLCPMFTGVGFAICLVATYVGMYYNTIIAWAVFYMFASFRSEVPWSRCNNEWNSPDCISAADGFNRSLVTNNSVPAALEYFRNYVLEFHRSPGIGDIGAVKPTLCLCLLAVMVIIYFSLWRGIKSSGKAVWITATVPYIVLLVLLVRGCMLPGAKDGIRYYVTPQWERLLDIAVWLDAAAQIFFSLGPGFGTLLALSSYNKFNNNCYMDAMVTASINCFTSLLAGFVVFAVLGYMAHIQNSNVEALALQGPGLVFFVYPEAIATLDLSVFWAIIFFVLLITLGLDSTFGGLESVITAFCDISPTLAKRRELFVLAVVVYCFLGGIPTTTYGGQYVITLMDTHAAPVALIFICFIEAIAVNWFYGVQRFSNDIERMLGFQPGLYWKVCWVAICPSFLFILFVLSIVAYSGLTLENYVFPTWAEVVGWLITCSSLVCIPAYIVYMFITVPGNVKQKLEKMIKPLPHPLDLPRHGALSGMEQPTPTDVTTINESRDDPV</sequence>
<feature type="binding site" evidence="6">
    <location>
        <position position="482"/>
    </location>
    <ligand>
        <name>Na(+)</name>
        <dbReference type="ChEBI" id="CHEBI:29101"/>
        <label>1</label>
    </ligand>
</feature>
<keyword evidence="6" id="KW-0915">Sodium</keyword>
<evidence type="ECO:0000256" key="10">
    <source>
        <dbReference type="SAM" id="Phobius"/>
    </source>
</evidence>
<evidence type="ECO:0000256" key="1">
    <source>
        <dbReference type="ARBA" id="ARBA00004141"/>
    </source>
</evidence>
<dbReference type="PANTHER" id="PTHR11616">
    <property type="entry name" value="SODIUM/CHLORIDE DEPENDENT TRANSPORTER"/>
    <property type="match status" value="1"/>
</dbReference>
<feature type="transmembrane region" description="Helical" evidence="10">
    <location>
        <begin position="326"/>
        <end position="345"/>
    </location>
</feature>
<dbReference type="GO" id="GO:0046872">
    <property type="term" value="F:metal ion binding"/>
    <property type="evidence" value="ECO:0007669"/>
    <property type="project" value="UniProtKB-KW"/>
</dbReference>
<dbReference type="PANTHER" id="PTHR11616:SF279">
    <property type="entry name" value="SODIUM-DEPENDENT SEROTONIN TRANSPORTER"/>
    <property type="match status" value="1"/>
</dbReference>
<evidence type="ECO:0000256" key="7">
    <source>
        <dbReference type="PIRSR" id="PIRSR600175-2"/>
    </source>
</evidence>
<dbReference type="PROSITE" id="PS50267">
    <property type="entry name" value="NA_NEUROTRAN_SYMP_3"/>
    <property type="match status" value="1"/>
</dbReference>
<dbReference type="GO" id="GO:0006865">
    <property type="term" value="P:amino acid transport"/>
    <property type="evidence" value="ECO:0007669"/>
    <property type="project" value="TreeGrafter"/>
</dbReference>
<feature type="transmembrane region" description="Helical" evidence="10">
    <location>
        <begin position="466"/>
        <end position="488"/>
    </location>
</feature>
<keyword evidence="8" id="KW-0769">Symport</keyword>
<feature type="transmembrane region" description="Helical" evidence="10">
    <location>
        <begin position="583"/>
        <end position="608"/>
    </location>
</feature>
<feature type="transmembrane region" description="Helical" evidence="10">
    <location>
        <begin position="301"/>
        <end position="320"/>
    </location>
</feature>
<dbReference type="InterPro" id="IPR037272">
    <property type="entry name" value="SNS_sf"/>
</dbReference>
<feature type="transmembrane region" description="Helical" evidence="10">
    <location>
        <begin position="540"/>
        <end position="562"/>
    </location>
</feature>
<dbReference type="GO" id="GO:0043005">
    <property type="term" value="C:neuron projection"/>
    <property type="evidence" value="ECO:0007669"/>
    <property type="project" value="TreeGrafter"/>
</dbReference>
<feature type="binding site" evidence="6">
    <location>
        <position position="139"/>
    </location>
    <ligand>
        <name>Na(+)</name>
        <dbReference type="ChEBI" id="CHEBI:29101"/>
        <label>1</label>
    </ligand>
</feature>
<evidence type="ECO:0000256" key="9">
    <source>
        <dbReference type="SAM" id="MobiDB-lite"/>
    </source>
</evidence>
<keyword evidence="2 8" id="KW-0813">Transport</keyword>
<feature type="binding site" evidence="6">
    <location>
        <position position="414"/>
    </location>
    <ligand>
        <name>Na(+)</name>
        <dbReference type="ChEBI" id="CHEBI:29101"/>
        <label>1</label>
    </ligand>
</feature>
<dbReference type="PRINTS" id="PR00176">
    <property type="entry name" value="NANEUSMPORT"/>
</dbReference>
<keyword evidence="7" id="KW-1015">Disulfide bond</keyword>
<keyword evidence="3 8" id="KW-0812">Transmembrane</keyword>